<dbReference type="RefSeq" id="WP_378715517.1">
    <property type="nucleotide sequence ID" value="NZ_JBHLHV010000001.1"/>
</dbReference>
<feature type="transmembrane region" description="Helical" evidence="1">
    <location>
        <begin position="65"/>
        <end position="85"/>
    </location>
</feature>
<evidence type="ECO:0000256" key="1">
    <source>
        <dbReference type="SAM" id="Phobius"/>
    </source>
</evidence>
<evidence type="ECO:0000313" key="3">
    <source>
        <dbReference type="Proteomes" id="UP001589643"/>
    </source>
</evidence>
<feature type="transmembrane region" description="Helical" evidence="1">
    <location>
        <begin position="129"/>
        <end position="152"/>
    </location>
</feature>
<feature type="transmembrane region" description="Helical" evidence="1">
    <location>
        <begin position="97"/>
        <end position="117"/>
    </location>
</feature>
<organism evidence="2 3">
    <name type="scientific">Microbacterium plantarum</name>
    <dbReference type="NCBI Taxonomy" id="1816425"/>
    <lineage>
        <taxon>Bacteria</taxon>
        <taxon>Bacillati</taxon>
        <taxon>Actinomycetota</taxon>
        <taxon>Actinomycetes</taxon>
        <taxon>Micrococcales</taxon>
        <taxon>Microbacteriaceae</taxon>
        <taxon>Microbacterium</taxon>
    </lineage>
</organism>
<evidence type="ECO:0000313" key="2">
    <source>
        <dbReference type="EMBL" id="MFB8891328.1"/>
    </source>
</evidence>
<comment type="caution">
    <text evidence="2">The sequence shown here is derived from an EMBL/GenBank/DDBJ whole genome shotgun (WGS) entry which is preliminary data.</text>
</comment>
<dbReference type="Proteomes" id="UP001589643">
    <property type="component" value="Unassembled WGS sequence"/>
</dbReference>
<accession>A0ABV5EMY4</accession>
<name>A0ABV5EMY4_9MICO</name>
<proteinExistence type="predicted"/>
<dbReference type="EMBL" id="JBHLHV010000001">
    <property type="protein sequence ID" value="MFB8891328.1"/>
    <property type="molecule type" value="Genomic_DNA"/>
</dbReference>
<reference evidence="2 3" key="1">
    <citation type="submission" date="2024-08" db="EMBL/GenBank/DDBJ databases">
        <title>Heavy metals resistant antinobacteria isolated from wastewater.</title>
        <authorList>
            <person name="Roman Ponce B."/>
            <person name="Blanco Mercado M.A."/>
            <person name="Avila Aldana I.N."/>
            <person name="Morales Arrieta S."/>
        </authorList>
    </citation>
    <scope>NUCLEOTIDE SEQUENCE [LARGE SCALE GENOMIC DNA]</scope>
    <source>
        <strain evidence="3">sma-1</strain>
    </source>
</reference>
<sequence length="259" mass="27405">MARVTEETPQELAQHATDWDRVSWWKLEATAFRAHPEVQLALARLAPREAWSSLVPDRPAFVQPLLAFAQIASLVIPAVAAFASLRAVLVEGDQLDLAVAGTAMGVAALIALFGVLSQRGRPESVHPRTMRTIGIVHLISALAVAVVAVQALLDDRLLGAWGIAGVLVDLALGAFLTIRHRRMPTDENRDNIERAGAGLNRRIDALPPAAAAATLTTIGEAVDILASRGLISATDAARARRAPLGLLAATMTDAPAGRQ</sequence>
<feature type="transmembrane region" description="Helical" evidence="1">
    <location>
        <begin position="158"/>
        <end position="178"/>
    </location>
</feature>
<keyword evidence="1" id="KW-1133">Transmembrane helix</keyword>
<keyword evidence="1" id="KW-0812">Transmembrane</keyword>
<keyword evidence="3" id="KW-1185">Reference proteome</keyword>
<gene>
    <name evidence="2" type="ORF">AB7P39_00580</name>
</gene>
<keyword evidence="1" id="KW-0472">Membrane</keyword>
<protein>
    <submittedName>
        <fullName evidence="2">Uncharacterized protein</fullName>
    </submittedName>
</protein>